<feature type="region of interest" description="Disordered" evidence="1">
    <location>
        <begin position="65"/>
        <end position="84"/>
    </location>
</feature>
<proteinExistence type="predicted"/>
<organism evidence="2 3">
    <name type="scientific">Zea mays</name>
    <name type="common">Maize</name>
    <dbReference type="NCBI Taxonomy" id="4577"/>
    <lineage>
        <taxon>Eukaryota</taxon>
        <taxon>Viridiplantae</taxon>
        <taxon>Streptophyta</taxon>
        <taxon>Embryophyta</taxon>
        <taxon>Tracheophyta</taxon>
        <taxon>Spermatophyta</taxon>
        <taxon>Magnoliopsida</taxon>
        <taxon>Liliopsida</taxon>
        <taxon>Poales</taxon>
        <taxon>Poaceae</taxon>
        <taxon>PACMAD clade</taxon>
        <taxon>Panicoideae</taxon>
        <taxon>Andropogonodae</taxon>
        <taxon>Andropogoneae</taxon>
        <taxon>Tripsacinae</taxon>
        <taxon>Zea</taxon>
    </lineage>
</organism>
<name>A0A804N3I4_MAIZE</name>
<dbReference type="AlphaFoldDB" id="A0A804N3I4"/>
<dbReference type="EnsemblPlants" id="Zm00001eb131920_T001">
    <property type="protein sequence ID" value="Zm00001eb131920_P001"/>
    <property type="gene ID" value="Zm00001eb131920"/>
</dbReference>
<dbReference type="InParanoid" id="A0A804N3I4"/>
<feature type="region of interest" description="Disordered" evidence="1">
    <location>
        <begin position="1"/>
        <end position="29"/>
    </location>
</feature>
<reference evidence="3" key="1">
    <citation type="submission" date="2015-12" db="EMBL/GenBank/DDBJ databases">
        <title>Update maize B73 reference genome by single molecule sequencing technologies.</title>
        <authorList>
            <consortium name="Maize Genome Sequencing Project"/>
            <person name="Ware D."/>
        </authorList>
    </citation>
    <scope>NUCLEOTIDE SEQUENCE [LARGE SCALE GENOMIC DNA]</scope>
    <source>
        <strain evidence="3">cv. B73</strain>
    </source>
</reference>
<feature type="compositionally biased region" description="Polar residues" evidence="1">
    <location>
        <begin position="1"/>
        <end position="24"/>
    </location>
</feature>
<reference evidence="2" key="3">
    <citation type="submission" date="2021-05" db="UniProtKB">
        <authorList>
            <consortium name="EnsemblPlants"/>
        </authorList>
    </citation>
    <scope>IDENTIFICATION</scope>
    <source>
        <strain evidence="2">cv. B73</strain>
    </source>
</reference>
<evidence type="ECO:0000313" key="2">
    <source>
        <dbReference type="EnsemblPlants" id="Zm00001eb131920_P001"/>
    </source>
</evidence>
<reference evidence="2" key="2">
    <citation type="submission" date="2019-07" db="EMBL/GenBank/DDBJ databases">
        <authorList>
            <person name="Seetharam A."/>
            <person name="Woodhouse M."/>
            <person name="Cannon E."/>
        </authorList>
    </citation>
    <scope>NUCLEOTIDE SEQUENCE [LARGE SCALE GENOMIC DNA]</scope>
    <source>
        <strain evidence="2">cv. B73</strain>
    </source>
</reference>
<evidence type="ECO:0000313" key="3">
    <source>
        <dbReference type="Proteomes" id="UP000007305"/>
    </source>
</evidence>
<protein>
    <submittedName>
        <fullName evidence="2">Uncharacterized protein</fullName>
    </submittedName>
</protein>
<keyword evidence="3" id="KW-1185">Reference proteome</keyword>
<evidence type="ECO:0000256" key="1">
    <source>
        <dbReference type="SAM" id="MobiDB-lite"/>
    </source>
</evidence>
<sequence length="172" mass="18985">RSPTAADQQPSPVSPETSNSSIFSKQKDVDDAIKDSEKLSTHTIRIEDEKSDLLGSEIYSGKLTLDNKTKSSSNEQSRSGSSSNCFDARLSTEALIWGSNILKLEDIVSVSYNSGLRYFTVHACPLEKISSGLSCFMKPRRTQTDLKFVSSSPHEAFRWVNSFADQQSGTHI</sequence>
<dbReference type="Proteomes" id="UP000007305">
    <property type="component" value="Chromosome 3"/>
</dbReference>
<feature type="compositionally biased region" description="Low complexity" evidence="1">
    <location>
        <begin position="71"/>
        <end position="83"/>
    </location>
</feature>
<accession>A0A804N3I4</accession>
<dbReference type="Gramene" id="Zm00001eb131920_T001">
    <property type="protein sequence ID" value="Zm00001eb131920_P001"/>
    <property type="gene ID" value="Zm00001eb131920"/>
</dbReference>